<dbReference type="Proteomes" id="UP000261257">
    <property type="component" value="Unassembled WGS sequence"/>
</dbReference>
<gene>
    <name evidence="6" type="primary">murR_2</name>
    <name evidence="7" type="ORF">DWX31_01210</name>
    <name evidence="8" type="ORF">DXC39_05055</name>
    <name evidence="6" type="ORF">ERS852407_01915</name>
</gene>
<dbReference type="PROSITE" id="PS51464">
    <property type="entry name" value="SIS"/>
    <property type="match status" value="1"/>
</dbReference>
<sequence length="284" mass="31295">MVSTVISKIISMQPNFTVSENAISQYVIGHAEQILTTTITALADETGTSEASINRFCKKLGYKGFNGLKIALAQESFYNNMVQETPSSGGNFIASVTSDYRSMLNNTAALLDESTVFKAAEMIKNAKNINLYALANTTFAAREFRYKLELAGIRAKEYTDPLSISLQVTNTSPGDLSIFIARSIMMKDIYQAANASIDRGGKNLTITSVDSPKLNDIADYKFIVSDKLIANNTTALSDNLMYLYVTDIIYSALLKSDKALRQKKLNSDALINNSQTMDSYVFEY</sequence>
<keyword evidence="2" id="KW-0238">DNA-binding</keyword>
<organism evidence="6 9">
    <name type="scientific">Hungatella hathewayi</name>
    <dbReference type="NCBI Taxonomy" id="154046"/>
    <lineage>
        <taxon>Bacteria</taxon>
        <taxon>Bacillati</taxon>
        <taxon>Bacillota</taxon>
        <taxon>Clostridia</taxon>
        <taxon>Lachnospirales</taxon>
        <taxon>Lachnospiraceae</taxon>
        <taxon>Hungatella</taxon>
    </lineage>
</organism>
<reference evidence="10 11" key="2">
    <citation type="submission" date="2018-08" db="EMBL/GenBank/DDBJ databases">
        <title>A genome reference for cultivated species of the human gut microbiota.</title>
        <authorList>
            <person name="Zou Y."/>
            <person name="Xue W."/>
            <person name="Luo G."/>
        </authorList>
    </citation>
    <scope>NUCLEOTIDE SEQUENCE [LARGE SCALE GENOMIC DNA]</scope>
    <source>
        <strain evidence="7 10">AF19-13AC</strain>
        <strain evidence="8 11">TF05-11AC</strain>
    </source>
</reference>
<protein>
    <submittedName>
        <fullName evidence="6 7">RpiR family transcriptional regulator</fullName>
    </submittedName>
</protein>
<dbReference type="GO" id="GO:0003677">
    <property type="term" value="F:DNA binding"/>
    <property type="evidence" value="ECO:0007669"/>
    <property type="project" value="UniProtKB-KW"/>
</dbReference>
<evidence type="ECO:0000256" key="3">
    <source>
        <dbReference type="ARBA" id="ARBA00023163"/>
    </source>
</evidence>
<feature type="domain" description="HTH rpiR-type" evidence="4">
    <location>
        <begin position="3"/>
        <end position="79"/>
    </location>
</feature>
<dbReference type="OrthoDB" id="9762536at2"/>
<reference evidence="6 9" key="1">
    <citation type="submission" date="2015-09" db="EMBL/GenBank/DDBJ databases">
        <authorList>
            <consortium name="Pathogen Informatics"/>
        </authorList>
    </citation>
    <scope>NUCLEOTIDE SEQUENCE [LARGE SCALE GENOMIC DNA]</scope>
    <source>
        <strain evidence="6 9">2789STDY5608850</strain>
    </source>
</reference>
<dbReference type="Proteomes" id="UP000261023">
    <property type="component" value="Unassembled WGS sequence"/>
</dbReference>
<dbReference type="GO" id="GO:0003700">
    <property type="term" value="F:DNA-binding transcription factor activity"/>
    <property type="evidence" value="ECO:0007669"/>
    <property type="project" value="InterPro"/>
</dbReference>
<dbReference type="RefSeq" id="WP_025529127.1">
    <property type="nucleotide sequence ID" value="NZ_CABIXC010000004.1"/>
</dbReference>
<evidence type="ECO:0000313" key="6">
    <source>
        <dbReference type="EMBL" id="CUO12797.1"/>
    </source>
</evidence>
<dbReference type="InterPro" id="IPR036388">
    <property type="entry name" value="WH-like_DNA-bd_sf"/>
</dbReference>
<feature type="domain" description="SIS" evidence="5">
    <location>
        <begin position="119"/>
        <end position="259"/>
    </location>
</feature>
<dbReference type="SUPFAM" id="SSF53697">
    <property type="entry name" value="SIS domain"/>
    <property type="match status" value="1"/>
</dbReference>
<dbReference type="Pfam" id="PF01418">
    <property type="entry name" value="HTH_6"/>
    <property type="match status" value="1"/>
</dbReference>
<keyword evidence="3" id="KW-0804">Transcription</keyword>
<evidence type="ECO:0000313" key="7">
    <source>
        <dbReference type="EMBL" id="RGD72494.1"/>
    </source>
</evidence>
<accession>A0A174CIN3</accession>
<dbReference type="GO" id="GO:0097367">
    <property type="term" value="F:carbohydrate derivative binding"/>
    <property type="evidence" value="ECO:0007669"/>
    <property type="project" value="InterPro"/>
</dbReference>
<dbReference type="AlphaFoldDB" id="A0A174CIN3"/>
<name>A0A174CIN3_9FIRM</name>
<dbReference type="EMBL" id="QSSQ01000002">
    <property type="protein sequence ID" value="RGM07843.1"/>
    <property type="molecule type" value="Genomic_DNA"/>
</dbReference>
<evidence type="ECO:0000313" key="9">
    <source>
        <dbReference type="Proteomes" id="UP000095651"/>
    </source>
</evidence>
<keyword evidence="1" id="KW-0805">Transcription regulation</keyword>
<dbReference type="EMBL" id="CYZE01000004">
    <property type="protein sequence ID" value="CUO12797.1"/>
    <property type="molecule type" value="Genomic_DNA"/>
</dbReference>
<dbReference type="PANTHER" id="PTHR30514:SF1">
    <property type="entry name" value="HTH-TYPE TRANSCRIPTIONAL REGULATOR HEXR-RELATED"/>
    <property type="match status" value="1"/>
</dbReference>
<dbReference type="EMBL" id="QTJW01000001">
    <property type="protein sequence ID" value="RGD72494.1"/>
    <property type="molecule type" value="Genomic_DNA"/>
</dbReference>
<dbReference type="Proteomes" id="UP000095651">
    <property type="component" value="Unassembled WGS sequence"/>
</dbReference>
<evidence type="ECO:0000256" key="2">
    <source>
        <dbReference type="ARBA" id="ARBA00023125"/>
    </source>
</evidence>
<dbReference type="GO" id="GO:1901135">
    <property type="term" value="P:carbohydrate derivative metabolic process"/>
    <property type="evidence" value="ECO:0007669"/>
    <property type="project" value="InterPro"/>
</dbReference>
<dbReference type="InterPro" id="IPR009057">
    <property type="entry name" value="Homeodomain-like_sf"/>
</dbReference>
<dbReference type="PANTHER" id="PTHR30514">
    <property type="entry name" value="GLUCOKINASE"/>
    <property type="match status" value="1"/>
</dbReference>
<dbReference type="InterPro" id="IPR001347">
    <property type="entry name" value="SIS_dom"/>
</dbReference>
<evidence type="ECO:0000259" key="4">
    <source>
        <dbReference type="PROSITE" id="PS51071"/>
    </source>
</evidence>
<proteinExistence type="predicted"/>
<dbReference type="Gene3D" id="1.10.10.10">
    <property type="entry name" value="Winged helix-like DNA-binding domain superfamily/Winged helix DNA-binding domain"/>
    <property type="match status" value="1"/>
</dbReference>
<evidence type="ECO:0000313" key="11">
    <source>
        <dbReference type="Proteomes" id="UP000261257"/>
    </source>
</evidence>
<dbReference type="CDD" id="cd05013">
    <property type="entry name" value="SIS_RpiR"/>
    <property type="match status" value="1"/>
</dbReference>
<dbReference type="InterPro" id="IPR000281">
    <property type="entry name" value="HTH_RpiR"/>
</dbReference>
<dbReference type="InterPro" id="IPR035472">
    <property type="entry name" value="RpiR-like_SIS"/>
</dbReference>
<evidence type="ECO:0000313" key="10">
    <source>
        <dbReference type="Proteomes" id="UP000261023"/>
    </source>
</evidence>
<evidence type="ECO:0000259" key="5">
    <source>
        <dbReference type="PROSITE" id="PS51464"/>
    </source>
</evidence>
<evidence type="ECO:0000256" key="1">
    <source>
        <dbReference type="ARBA" id="ARBA00023015"/>
    </source>
</evidence>
<dbReference type="InterPro" id="IPR046348">
    <property type="entry name" value="SIS_dom_sf"/>
</dbReference>
<dbReference type="SUPFAM" id="SSF46689">
    <property type="entry name" value="Homeodomain-like"/>
    <property type="match status" value="1"/>
</dbReference>
<dbReference type="PROSITE" id="PS51071">
    <property type="entry name" value="HTH_RPIR"/>
    <property type="match status" value="1"/>
</dbReference>
<dbReference type="Pfam" id="PF01380">
    <property type="entry name" value="SIS"/>
    <property type="match status" value="1"/>
</dbReference>
<evidence type="ECO:0000313" key="8">
    <source>
        <dbReference type="EMBL" id="RGM07843.1"/>
    </source>
</evidence>
<dbReference type="InterPro" id="IPR047640">
    <property type="entry name" value="RpiR-like"/>
</dbReference>
<dbReference type="Gene3D" id="3.40.50.10490">
    <property type="entry name" value="Glucose-6-phosphate isomerase like protein, domain 1"/>
    <property type="match status" value="1"/>
</dbReference>